<accession>A0A8H4P4X5</accession>
<feature type="domain" description="(S)-ureidoglycine aminohydrolase cupin" evidence="2">
    <location>
        <begin position="293"/>
        <end position="342"/>
    </location>
</feature>
<dbReference type="InterPro" id="IPR011051">
    <property type="entry name" value="RmlC_Cupin_sf"/>
</dbReference>
<feature type="region of interest" description="Disordered" evidence="1">
    <location>
        <begin position="1"/>
        <end position="21"/>
    </location>
</feature>
<dbReference type="Gene3D" id="2.60.120.10">
    <property type="entry name" value="Jelly Rolls"/>
    <property type="match status" value="2"/>
</dbReference>
<dbReference type="AlphaFoldDB" id="A0A8H4P4X5"/>
<feature type="compositionally biased region" description="Polar residues" evidence="1">
    <location>
        <begin position="1"/>
        <end position="13"/>
    </location>
</feature>
<dbReference type="OrthoDB" id="4985233at2759"/>
<dbReference type="PANTHER" id="PTHR40943">
    <property type="entry name" value="CYTOPLASMIC PROTEIN-RELATED"/>
    <property type="match status" value="1"/>
</dbReference>
<comment type="caution">
    <text evidence="3">The sequence shown here is derived from an EMBL/GenBank/DDBJ whole genome shotgun (WGS) entry which is preliminary data.</text>
</comment>
<reference evidence="3 4" key="1">
    <citation type="submission" date="2020-01" db="EMBL/GenBank/DDBJ databases">
        <title>Identification and distribution of gene clusters putatively required for synthesis of sphingolipid metabolism inhibitors in phylogenetically diverse species of the filamentous fungus Fusarium.</title>
        <authorList>
            <person name="Kim H.-S."/>
            <person name="Busman M."/>
            <person name="Brown D.W."/>
            <person name="Divon H."/>
            <person name="Uhlig S."/>
            <person name="Proctor R.H."/>
        </authorList>
    </citation>
    <scope>NUCLEOTIDE SEQUENCE [LARGE SCALE GENOMIC DNA]</scope>
    <source>
        <strain evidence="3 4">NRRL 20459</strain>
    </source>
</reference>
<dbReference type="PANTHER" id="PTHR40943:SF1">
    <property type="entry name" value="CYTOPLASMIC PROTEIN"/>
    <property type="match status" value="1"/>
</dbReference>
<organism evidence="3 4">
    <name type="scientific">Fusarium albosuccineum</name>
    <dbReference type="NCBI Taxonomy" id="1237068"/>
    <lineage>
        <taxon>Eukaryota</taxon>
        <taxon>Fungi</taxon>
        <taxon>Dikarya</taxon>
        <taxon>Ascomycota</taxon>
        <taxon>Pezizomycotina</taxon>
        <taxon>Sordariomycetes</taxon>
        <taxon>Hypocreomycetidae</taxon>
        <taxon>Hypocreales</taxon>
        <taxon>Nectriaceae</taxon>
        <taxon>Fusarium</taxon>
        <taxon>Fusarium decemcellulare species complex</taxon>
    </lineage>
</organism>
<dbReference type="EMBL" id="JAADYS010002200">
    <property type="protein sequence ID" value="KAF4459315.1"/>
    <property type="molecule type" value="Genomic_DNA"/>
</dbReference>
<dbReference type="InterPro" id="IPR008579">
    <property type="entry name" value="UGlyAH_Cupin_dom"/>
</dbReference>
<evidence type="ECO:0000256" key="1">
    <source>
        <dbReference type="SAM" id="MobiDB-lite"/>
    </source>
</evidence>
<evidence type="ECO:0000313" key="4">
    <source>
        <dbReference type="Proteomes" id="UP000554235"/>
    </source>
</evidence>
<dbReference type="Proteomes" id="UP000554235">
    <property type="component" value="Unassembled WGS sequence"/>
</dbReference>
<sequence length="352" mass="37754">MQYFSVTSTSGSIAPQGHLGKIDSLNTRQSSLATNKSGSAKTGHGLSGNSTPGGAKTDIFSADIYPLSITYHPTHPQNDNCEELEFGSRNSTGTWTPFDWDDPLHGPQSKGEVVTIRTGGTSGTLGSGLWRTGVNITGCNADGTCDILYSAPLGDETMLLLEGSAEVTVVSTGKKYHFEAGSILSHPKYLDLSWHVNGPFLKKFWTIWDAPPLEGTRSDDLFVGHINDNPPNWTPFSWDEPGHGPQQAGEFTLVRNTGSTGALRVGLWRTGPGIAGSKPDGTTVFEYSAPLGDETIMLLEGRVTIVEHESGKRHRFKGGDVIALPSGLKITWTSEATFVKTFYVITNGQLPG</sequence>
<gene>
    <name evidence="3" type="ORF">FALBO_13930</name>
</gene>
<evidence type="ECO:0000259" key="2">
    <source>
        <dbReference type="Pfam" id="PF05899"/>
    </source>
</evidence>
<proteinExistence type="predicted"/>
<keyword evidence="4" id="KW-1185">Reference proteome</keyword>
<protein>
    <recommendedName>
        <fullName evidence="2">(S)-ureidoglycine aminohydrolase cupin domain-containing protein</fullName>
    </recommendedName>
</protein>
<dbReference type="InterPro" id="IPR014710">
    <property type="entry name" value="RmlC-like_jellyroll"/>
</dbReference>
<evidence type="ECO:0000313" key="3">
    <source>
        <dbReference type="EMBL" id="KAF4459315.1"/>
    </source>
</evidence>
<feature type="region of interest" description="Disordered" evidence="1">
    <location>
        <begin position="33"/>
        <end position="54"/>
    </location>
</feature>
<dbReference type="SUPFAM" id="SSF51182">
    <property type="entry name" value="RmlC-like cupins"/>
    <property type="match status" value="2"/>
</dbReference>
<name>A0A8H4P4X5_9HYPO</name>
<dbReference type="Pfam" id="PF05899">
    <property type="entry name" value="Cupin_3"/>
    <property type="match status" value="1"/>
</dbReference>